<dbReference type="AlphaFoldDB" id="A0A6N2XWI7"/>
<name>A0A6N2XWI7_9FIRM</name>
<keyword evidence="1" id="KW-0812">Transmembrane</keyword>
<proteinExistence type="predicted"/>
<reference evidence="2" key="2">
    <citation type="submission" date="2023-01" db="EMBL/GenBank/DDBJ databases">
        <title>Human gut microbiome strain richness.</title>
        <authorList>
            <person name="Chen-Liaw A."/>
        </authorList>
    </citation>
    <scope>NUCLEOTIDE SEQUENCE</scope>
    <source>
        <strain evidence="2">1001217st2_G6_1001217B_191108</strain>
    </source>
</reference>
<evidence type="ECO:0000256" key="1">
    <source>
        <dbReference type="SAM" id="Phobius"/>
    </source>
</evidence>
<dbReference type="RefSeq" id="WP_029482381.1">
    <property type="nucleotide sequence ID" value="NZ_AP031443.1"/>
</dbReference>
<feature type="transmembrane region" description="Helical" evidence="1">
    <location>
        <begin position="32"/>
        <end position="51"/>
    </location>
</feature>
<dbReference type="EMBL" id="CACRTL010000003">
    <property type="protein sequence ID" value="VYT57870.1"/>
    <property type="molecule type" value="Genomic_DNA"/>
</dbReference>
<sequence>MKEIITMEVIKITTMGSFDPLIQLVTPFAEDALLFFQTMAVLFATAMGVYYKLRQIFADAQEDQMWDKKTRGVFVGLVFIFAIPTVIKVLSSYFN</sequence>
<gene>
    <name evidence="3" type="ORF">CRLFYP8_00548</name>
    <name evidence="2" type="ORF">PM738_15880</name>
</gene>
<organism evidence="3">
    <name type="scientific">Thomasclavelia ramosa</name>
    <dbReference type="NCBI Taxonomy" id="1547"/>
    <lineage>
        <taxon>Bacteria</taxon>
        <taxon>Bacillati</taxon>
        <taxon>Bacillota</taxon>
        <taxon>Erysipelotrichia</taxon>
        <taxon>Erysipelotrichales</taxon>
        <taxon>Coprobacillaceae</taxon>
        <taxon>Thomasclavelia</taxon>
    </lineage>
</organism>
<dbReference type="Proteomes" id="UP001211987">
    <property type="component" value="Unassembled WGS sequence"/>
</dbReference>
<reference evidence="3" key="1">
    <citation type="submission" date="2019-11" db="EMBL/GenBank/DDBJ databases">
        <authorList>
            <person name="Feng L."/>
        </authorList>
    </citation>
    <scope>NUCLEOTIDE SEQUENCE</scope>
    <source>
        <strain evidence="3">CramosumLFYP8</strain>
    </source>
</reference>
<accession>A0A6N2XWI7</accession>
<keyword evidence="1" id="KW-1133">Transmembrane helix</keyword>
<protein>
    <submittedName>
        <fullName evidence="3">Uncharacterized protein</fullName>
    </submittedName>
</protein>
<keyword evidence="1" id="KW-0472">Membrane</keyword>
<evidence type="ECO:0000313" key="2">
    <source>
        <dbReference type="EMBL" id="MDB7085285.1"/>
    </source>
</evidence>
<feature type="transmembrane region" description="Helical" evidence="1">
    <location>
        <begin position="72"/>
        <end position="94"/>
    </location>
</feature>
<dbReference type="EMBL" id="JAQLKE010000035">
    <property type="protein sequence ID" value="MDB7085285.1"/>
    <property type="molecule type" value="Genomic_DNA"/>
</dbReference>
<evidence type="ECO:0000313" key="3">
    <source>
        <dbReference type="EMBL" id="VYT57870.1"/>
    </source>
</evidence>